<dbReference type="PANTHER" id="PTHR31921">
    <property type="entry name" value="PROTEIN DPCD"/>
    <property type="match status" value="1"/>
</dbReference>
<dbReference type="PRINTS" id="PR02065">
    <property type="entry name" value="PROTEINDPCD"/>
</dbReference>
<reference evidence="4 5" key="1">
    <citation type="journal article" date="2013" name="PLoS ONE">
        <title>Predicting the Proteins of Angomonas deanei, Strigomonas culicis and Their Respective Endosymbionts Reveals New Aspects of the Trypanosomatidae Family.</title>
        <authorList>
            <person name="Motta M.C."/>
            <person name="Martins A.C."/>
            <person name="de Souza S.S."/>
            <person name="Catta-Preta C.M."/>
            <person name="Silva R."/>
            <person name="Klein C.C."/>
            <person name="de Almeida L.G."/>
            <person name="de Lima Cunha O."/>
            <person name="Ciapina L.P."/>
            <person name="Brocchi M."/>
            <person name="Colabardini A.C."/>
            <person name="de Araujo Lima B."/>
            <person name="Machado C.R."/>
            <person name="de Almeida Soares C.M."/>
            <person name="Probst C.M."/>
            <person name="de Menezes C.B."/>
            <person name="Thompson C.E."/>
            <person name="Bartholomeu D.C."/>
            <person name="Gradia D.F."/>
            <person name="Pavoni D.P."/>
            <person name="Grisard E.C."/>
            <person name="Fantinatti-Garboggini F."/>
            <person name="Marchini F.K."/>
            <person name="Rodrigues-Luiz G.F."/>
            <person name="Wagner G."/>
            <person name="Goldman G.H."/>
            <person name="Fietto J.L."/>
            <person name="Elias M.C."/>
            <person name="Goldman M.H."/>
            <person name="Sagot M.F."/>
            <person name="Pereira M."/>
            <person name="Stoco P.H."/>
            <person name="de Mendonca-Neto R.P."/>
            <person name="Teixeira S.M."/>
            <person name="Maciel T.E."/>
            <person name="de Oliveira Mendes T.A."/>
            <person name="Urmenyi T.P."/>
            <person name="de Souza W."/>
            <person name="Schenkman S."/>
            <person name="de Vasconcelos A.T."/>
        </authorList>
    </citation>
    <scope>NUCLEOTIDE SEQUENCE [LARGE SCALE GENOMIC DNA]</scope>
</reference>
<sequence length="251" mass="27855">MALRARGVHSLSLTFSVKTDADGALHFLFPFLPLFTLSTSNSNLVTPSATMSATLAEPKTSVIVDGRKRITSVFTDGSEMIEEFDVVTDELLLRKRRAKGPLGGYGKWTTEVGTEARSHNVESALIVESSGSPVVVRQDTKEAHVFRIRNLPYPKSVFAVTIERSGEQSVGEIVVRTSNKKYFKRLEIPDMQRAKIPLDPANLSYDVKHNTLVIEYKKHLAVLAAENVAKKERSSMPAKRLENENAQCPQQ</sequence>
<organism evidence="4 5">
    <name type="scientific">Strigomonas culicis</name>
    <dbReference type="NCBI Taxonomy" id="28005"/>
    <lineage>
        <taxon>Eukaryota</taxon>
        <taxon>Discoba</taxon>
        <taxon>Euglenozoa</taxon>
        <taxon>Kinetoplastea</taxon>
        <taxon>Metakinetoplastina</taxon>
        <taxon>Trypanosomatida</taxon>
        <taxon>Trypanosomatidae</taxon>
        <taxon>Strigomonadinae</taxon>
        <taxon>Strigomonas</taxon>
    </lineage>
</organism>
<gene>
    <name evidence="4" type="ORF">STCU_07053</name>
</gene>
<evidence type="ECO:0000313" key="5">
    <source>
        <dbReference type="Proteomes" id="UP000015354"/>
    </source>
</evidence>
<dbReference type="Proteomes" id="UP000015354">
    <property type="component" value="Unassembled WGS sequence"/>
</dbReference>
<comment type="caution">
    <text evidence="4">The sequence shown here is derived from an EMBL/GenBank/DDBJ whole genome shotgun (WGS) entry which is preliminary data.</text>
</comment>
<protein>
    <recommendedName>
        <fullName evidence="2">Protein DPCD</fullName>
    </recommendedName>
</protein>
<dbReference type="EMBL" id="ATMH01007053">
    <property type="protein sequence ID" value="EPY24692.1"/>
    <property type="molecule type" value="Genomic_DNA"/>
</dbReference>
<name>S9U1S9_9TRYP</name>
<accession>S9U1S9</accession>
<feature type="compositionally biased region" description="Basic and acidic residues" evidence="3">
    <location>
        <begin position="232"/>
        <end position="243"/>
    </location>
</feature>
<dbReference type="OrthoDB" id="10256139at2759"/>
<evidence type="ECO:0000256" key="2">
    <source>
        <dbReference type="ARBA" id="ARBA00020330"/>
    </source>
</evidence>
<dbReference type="Pfam" id="PF14913">
    <property type="entry name" value="DPCD"/>
    <property type="match status" value="1"/>
</dbReference>
<evidence type="ECO:0000313" key="4">
    <source>
        <dbReference type="EMBL" id="EPY24692.1"/>
    </source>
</evidence>
<feature type="region of interest" description="Disordered" evidence="3">
    <location>
        <begin position="232"/>
        <end position="251"/>
    </location>
</feature>
<dbReference type="PANTHER" id="PTHR31921:SF1">
    <property type="entry name" value="PROTEIN DPCD"/>
    <property type="match status" value="1"/>
</dbReference>
<dbReference type="InterPro" id="IPR026224">
    <property type="entry name" value="DPCD"/>
</dbReference>
<keyword evidence="5" id="KW-1185">Reference proteome</keyword>
<comment type="similarity">
    <text evidence="1">Belongs to the DPCD family.</text>
</comment>
<evidence type="ECO:0000256" key="3">
    <source>
        <dbReference type="SAM" id="MobiDB-lite"/>
    </source>
</evidence>
<evidence type="ECO:0000256" key="1">
    <source>
        <dbReference type="ARBA" id="ARBA00010597"/>
    </source>
</evidence>
<dbReference type="AlphaFoldDB" id="S9U1S9"/>
<proteinExistence type="inferred from homology"/>